<sequence length="125" mass="13749">MSIGIGHNQIQIVKDHKPQLRIAVNKNDATNFLTADLLQDFLPLISVKLPTVNVGLPTQPGDVVIGSGDVSGLTEDGFRIQTQNGRLYISSGGDKGTIYSFVTLLWNTIWEFVTMLYPPSFDTKK</sequence>
<dbReference type="RefSeq" id="WP_124790866.1">
    <property type="nucleotide sequence ID" value="NZ_RQYN01000072.1"/>
</dbReference>
<proteinExistence type="predicted"/>
<evidence type="ECO:0000313" key="3">
    <source>
        <dbReference type="Proteomes" id="UP000279860"/>
    </source>
</evidence>
<dbReference type="InterPro" id="IPR029018">
    <property type="entry name" value="Hex-like_dom2"/>
</dbReference>
<dbReference type="Proteomes" id="UP000279860">
    <property type="component" value="Unassembled WGS sequence"/>
</dbReference>
<dbReference type="GO" id="GO:0005975">
    <property type="term" value="P:carbohydrate metabolic process"/>
    <property type="evidence" value="ECO:0007669"/>
    <property type="project" value="UniProtKB-ARBA"/>
</dbReference>
<dbReference type="Gene3D" id="3.30.379.10">
    <property type="entry name" value="Chitobiase/beta-hexosaminidase domain 2-like"/>
    <property type="match status" value="1"/>
</dbReference>
<gene>
    <name evidence="2" type="ORF">EII41_12555</name>
</gene>
<dbReference type="AlphaFoldDB" id="A0A3P1YI51"/>
<dbReference type="SUPFAM" id="SSF55545">
    <property type="entry name" value="beta-N-acetylhexosaminidase-like domain"/>
    <property type="match status" value="1"/>
</dbReference>
<comment type="caution">
    <text evidence="2">The sequence shown here is derived from an EMBL/GenBank/DDBJ whole genome shotgun (WGS) entry which is preliminary data.</text>
</comment>
<dbReference type="GO" id="GO:0016787">
    <property type="term" value="F:hydrolase activity"/>
    <property type="evidence" value="ECO:0007669"/>
    <property type="project" value="UniProtKB-KW"/>
</dbReference>
<name>A0A3P1YI51_TANFO</name>
<evidence type="ECO:0000313" key="2">
    <source>
        <dbReference type="EMBL" id="RRD70592.1"/>
    </source>
</evidence>
<dbReference type="EMBL" id="RQYN01000072">
    <property type="protein sequence ID" value="RRD70592.1"/>
    <property type="molecule type" value="Genomic_DNA"/>
</dbReference>
<evidence type="ECO:0000256" key="1">
    <source>
        <dbReference type="ARBA" id="ARBA00022801"/>
    </source>
</evidence>
<reference evidence="2 3" key="1">
    <citation type="submission" date="2018-11" db="EMBL/GenBank/DDBJ databases">
        <title>Genomes From Bacteria Associated with the Canine Oral Cavity: a Test Case for Automated Genome-Based Taxonomic Assignment.</title>
        <authorList>
            <person name="Coil D.A."/>
            <person name="Jospin G."/>
            <person name="Darling A.E."/>
            <person name="Wallis C."/>
            <person name="Davis I.J."/>
            <person name="Harris S."/>
            <person name="Eisen J.A."/>
            <person name="Holcombe L.J."/>
            <person name="O'Flynn C."/>
        </authorList>
    </citation>
    <scope>NUCLEOTIDE SEQUENCE [LARGE SCALE GENOMIC DNA]</scope>
    <source>
        <strain evidence="2 3">OH1426_COT-023</strain>
    </source>
</reference>
<keyword evidence="1" id="KW-0378">Hydrolase</keyword>
<organism evidence="2 3">
    <name type="scientific">Tannerella forsythia</name>
    <name type="common">Bacteroides forsythus</name>
    <dbReference type="NCBI Taxonomy" id="28112"/>
    <lineage>
        <taxon>Bacteria</taxon>
        <taxon>Pseudomonadati</taxon>
        <taxon>Bacteroidota</taxon>
        <taxon>Bacteroidia</taxon>
        <taxon>Bacteroidales</taxon>
        <taxon>Tannerellaceae</taxon>
        <taxon>Tannerella</taxon>
    </lineage>
</organism>
<accession>A0A3P1YI51</accession>
<protein>
    <submittedName>
        <fullName evidence="2">Uncharacterized protein</fullName>
    </submittedName>
</protein>